<keyword evidence="2" id="KW-0456">Lyase</keyword>
<dbReference type="Gene3D" id="3.90.226.10">
    <property type="entry name" value="2-enoyl-CoA Hydratase, Chain A, domain 1"/>
    <property type="match status" value="1"/>
</dbReference>
<evidence type="ECO:0000313" key="4">
    <source>
        <dbReference type="EMBL" id="KAL2071965.1"/>
    </source>
</evidence>
<evidence type="ECO:0000256" key="3">
    <source>
        <dbReference type="RuleBase" id="RU003707"/>
    </source>
</evidence>
<accession>A0ABR4CQ52</accession>
<evidence type="ECO:0000313" key="5">
    <source>
        <dbReference type="Proteomes" id="UP001595075"/>
    </source>
</evidence>
<name>A0ABR4CQ52_9HELO</name>
<dbReference type="InterPro" id="IPR018376">
    <property type="entry name" value="Enoyl-CoA_hyd/isom_CS"/>
</dbReference>
<dbReference type="PANTHER" id="PTHR11941:SF158">
    <property type="entry name" value="ENOYL-COA HYDRATASE (AFU_ORTHOLOGUE AFUA_2G10650)"/>
    <property type="match status" value="1"/>
</dbReference>
<dbReference type="InterPro" id="IPR001753">
    <property type="entry name" value="Enoyl-CoA_hydra/iso"/>
</dbReference>
<dbReference type="PANTHER" id="PTHR11941">
    <property type="entry name" value="ENOYL-COA HYDRATASE-RELATED"/>
    <property type="match status" value="1"/>
</dbReference>
<evidence type="ECO:0000256" key="2">
    <source>
        <dbReference type="ARBA" id="ARBA00023239"/>
    </source>
</evidence>
<dbReference type="Gene3D" id="1.10.12.10">
    <property type="entry name" value="Lyase 2-enoyl-coa Hydratase, Chain A, domain 2"/>
    <property type="match status" value="1"/>
</dbReference>
<dbReference type="Proteomes" id="UP001595075">
    <property type="component" value="Unassembled WGS sequence"/>
</dbReference>
<dbReference type="PROSITE" id="PS00166">
    <property type="entry name" value="ENOYL_COA_HYDRATASE"/>
    <property type="match status" value="1"/>
</dbReference>
<comment type="similarity">
    <text evidence="1 3">Belongs to the enoyl-CoA hydratase/isomerase family.</text>
</comment>
<proteinExistence type="inferred from homology"/>
<sequence length="283" mass="30599">MEPSPSSSVPKYPFAHPPPPAQHCLISTPSPGVLLVLLNNPRKANSLSARDNQELDALFTWFDNESTCLVAIISGVGKTFCAGADLKEWMENQRRGIPLNLPRNGFGGLSLRHGKKPVIAAVNGPAHGGGCEMVVNCDMVFASPSATFCLPEVKRGVTALAGALPRIMKILGRQRATELALTGRIFTAQEFKDWGICNDIAGENQSVVDKALQYARMVADASPDAVTITREGLKLGWEGLSVATASQAFQDGWGSRIYEGDNIKEGLRAFAEKRKPRWKQSIL</sequence>
<dbReference type="InterPro" id="IPR029045">
    <property type="entry name" value="ClpP/crotonase-like_dom_sf"/>
</dbReference>
<comment type="caution">
    <text evidence="4">The sequence shown here is derived from an EMBL/GenBank/DDBJ whole genome shotgun (WGS) entry which is preliminary data.</text>
</comment>
<reference evidence="4 5" key="1">
    <citation type="journal article" date="2024" name="Commun. Biol.">
        <title>Comparative genomic analysis of thermophilic fungi reveals convergent evolutionary adaptations and gene losses.</title>
        <authorList>
            <person name="Steindorff A.S."/>
            <person name="Aguilar-Pontes M.V."/>
            <person name="Robinson A.J."/>
            <person name="Andreopoulos B."/>
            <person name="LaButti K."/>
            <person name="Kuo A."/>
            <person name="Mondo S."/>
            <person name="Riley R."/>
            <person name="Otillar R."/>
            <person name="Haridas S."/>
            <person name="Lipzen A."/>
            <person name="Grimwood J."/>
            <person name="Schmutz J."/>
            <person name="Clum A."/>
            <person name="Reid I.D."/>
            <person name="Moisan M.C."/>
            <person name="Butler G."/>
            <person name="Nguyen T.T.M."/>
            <person name="Dewar K."/>
            <person name="Conant G."/>
            <person name="Drula E."/>
            <person name="Henrissat B."/>
            <person name="Hansel C."/>
            <person name="Singer S."/>
            <person name="Hutchinson M.I."/>
            <person name="de Vries R.P."/>
            <person name="Natvig D.O."/>
            <person name="Powell A.J."/>
            <person name="Tsang A."/>
            <person name="Grigoriev I.V."/>
        </authorList>
    </citation>
    <scope>NUCLEOTIDE SEQUENCE [LARGE SCALE GENOMIC DNA]</scope>
    <source>
        <strain evidence="4 5">CBS 494.80</strain>
    </source>
</reference>
<dbReference type="SUPFAM" id="SSF52096">
    <property type="entry name" value="ClpP/crotonase"/>
    <property type="match status" value="1"/>
</dbReference>
<organism evidence="4 5">
    <name type="scientific">Oculimacula yallundae</name>
    <dbReference type="NCBI Taxonomy" id="86028"/>
    <lineage>
        <taxon>Eukaryota</taxon>
        <taxon>Fungi</taxon>
        <taxon>Dikarya</taxon>
        <taxon>Ascomycota</taxon>
        <taxon>Pezizomycotina</taxon>
        <taxon>Leotiomycetes</taxon>
        <taxon>Helotiales</taxon>
        <taxon>Ploettnerulaceae</taxon>
        <taxon>Oculimacula</taxon>
    </lineage>
</organism>
<gene>
    <name evidence="4" type="ORF">VTL71DRAFT_11308</name>
</gene>
<evidence type="ECO:0008006" key="6">
    <source>
        <dbReference type="Google" id="ProtNLM"/>
    </source>
</evidence>
<dbReference type="CDD" id="cd06558">
    <property type="entry name" value="crotonase-like"/>
    <property type="match status" value="1"/>
</dbReference>
<dbReference type="Pfam" id="PF00378">
    <property type="entry name" value="ECH_1"/>
    <property type="match status" value="1"/>
</dbReference>
<protein>
    <recommendedName>
        <fullName evidence="6">Enoyl-CoA hydratase</fullName>
    </recommendedName>
</protein>
<evidence type="ECO:0000256" key="1">
    <source>
        <dbReference type="ARBA" id="ARBA00005254"/>
    </source>
</evidence>
<keyword evidence="5" id="KW-1185">Reference proteome</keyword>
<dbReference type="InterPro" id="IPR014748">
    <property type="entry name" value="Enoyl-CoA_hydra_C"/>
</dbReference>
<dbReference type="EMBL" id="JAZHXI010000004">
    <property type="protein sequence ID" value="KAL2071965.1"/>
    <property type="molecule type" value="Genomic_DNA"/>
</dbReference>